<dbReference type="Gene3D" id="3.40.47.10">
    <property type="match status" value="2"/>
</dbReference>
<protein>
    <submittedName>
        <fullName evidence="6">Type III polyketide synthase</fullName>
    </submittedName>
</protein>
<comment type="similarity">
    <text evidence="1">Belongs to the thiolase-like superfamily. Chalcone/stilbene synthases family.</text>
</comment>
<keyword evidence="2" id="KW-0808">Transferase</keyword>
<comment type="caution">
    <text evidence="6">The sequence shown here is derived from an EMBL/GenBank/DDBJ whole genome shotgun (WGS) entry which is preliminary data.</text>
</comment>
<keyword evidence="3" id="KW-0012">Acyltransferase</keyword>
<evidence type="ECO:0000259" key="5">
    <source>
        <dbReference type="Pfam" id="PF02797"/>
    </source>
</evidence>
<feature type="domain" description="Chalcone/stilbene synthase C-terminal" evidence="5">
    <location>
        <begin position="225"/>
        <end position="358"/>
    </location>
</feature>
<reference evidence="7" key="1">
    <citation type="journal article" date="2019" name="Int. J. Syst. Evol. Microbiol.">
        <title>The Global Catalogue of Microorganisms (GCM) 10K type strain sequencing project: providing services to taxonomists for standard genome sequencing and annotation.</title>
        <authorList>
            <consortium name="The Broad Institute Genomics Platform"/>
            <consortium name="The Broad Institute Genome Sequencing Center for Infectious Disease"/>
            <person name="Wu L."/>
            <person name="Ma J."/>
        </authorList>
    </citation>
    <scope>NUCLEOTIDE SEQUENCE [LARGE SCALE GENOMIC DNA]</scope>
    <source>
        <strain evidence="7">NCAIM B.02333</strain>
    </source>
</reference>
<dbReference type="InterPro" id="IPR001099">
    <property type="entry name" value="Chalcone/stilbene_synt_N"/>
</dbReference>
<dbReference type="InterPro" id="IPR016039">
    <property type="entry name" value="Thiolase-like"/>
</dbReference>
<evidence type="ECO:0000313" key="6">
    <source>
        <dbReference type="EMBL" id="MFC3688645.1"/>
    </source>
</evidence>
<evidence type="ECO:0000259" key="4">
    <source>
        <dbReference type="Pfam" id="PF00195"/>
    </source>
</evidence>
<name>A0ABV7WGP1_9MICO</name>
<dbReference type="InterPro" id="IPR011141">
    <property type="entry name" value="Polyketide_synthase_type-III"/>
</dbReference>
<feature type="domain" description="Chalcone/stilbene synthase N-terminal" evidence="4">
    <location>
        <begin position="3"/>
        <end position="200"/>
    </location>
</feature>
<organism evidence="6 7">
    <name type="scientific">Aquipuribacter hungaricus</name>
    <dbReference type="NCBI Taxonomy" id="545624"/>
    <lineage>
        <taxon>Bacteria</taxon>
        <taxon>Bacillati</taxon>
        <taxon>Actinomycetota</taxon>
        <taxon>Actinomycetes</taxon>
        <taxon>Micrococcales</taxon>
        <taxon>Intrasporangiaceae</taxon>
        <taxon>Aquipuribacter</taxon>
    </lineage>
</organism>
<gene>
    <name evidence="6" type="ORF">ACFOLH_09860</name>
</gene>
<dbReference type="CDD" id="cd00831">
    <property type="entry name" value="CHS_like"/>
    <property type="match status" value="1"/>
</dbReference>
<dbReference type="SUPFAM" id="SSF53901">
    <property type="entry name" value="Thiolase-like"/>
    <property type="match status" value="1"/>
</dbReference>
<dbReference type="InterPro" id="IPR012328">
    <property type="entry name" value="Chalcone/stilbene_synt_C"/>
</dbReference>
<evidence type="ECO:0000256" key="3">
    <source>
        <dbReference type="ARBA" id="ARBA00023315"/>
    </source>
</evidence>
<accession>A0ABV7WGP1</accession>
<sequence length="360" mass="37861">MSVIAAVGSAVPDHRYPQAEITEALGVTVLGEAHLDRLPVMRRLHTSSQVATRHLALPLERYADLGGFTASNDVFIEVGLDLAERSVRRALDAAGLVPEDVDLVMSVSVTGVAAPSLDARLVARLGLRPDVKRLPVFGLGCVAGAAGVARVHDYLLGHPDDVAVLVSVELCSLTLQADDRSMANLVASGLFGDGAAAVVMTGTGRAAGGSPDDGRPRPRVVDTRSRMYPGTDRVMGWDIGTTGFKIVLDQSVPDVVESYLREDVEKFLADHGLTVADIGTWVAHPGGPKVLEAVQRSLDLPEGALSLTWDSLAAVGNLSSASVLQVLEATMRERRPEPGSAGLLLAMGPGFCAELVLLSW</sequence>
<keyword evidence="7" id="KW-1185">Reference proteome</keyword>
<dbReference type="Pfam" id="PF02797">
    <property type="entry name" value="Chal_sti_synt_C"/>
    <property type="match status" value="1"/>
</dbReference>
<dbReference type="Pfam" id="PF00195">
    <property type="entry name" value="Chal_sti_synt_N"/>
    <property type="match status" value="1"/>
</dbReference>
<proteinExistence type="inferred from homology"/>
<dbReference type="PANTHER" id="PTHR11877:SF99">
    <property type="entry name" value="1,3,6,8-TETRAHYDROXYNAPHTHALENE SYNTHASE"/>
    <property type="match status" value="1"/>
</dbReference>
<dbReference type="Proteomes" id="UP001595685">
    <property type="component" value="Unassembled WGS sequence"/>
</dbReference>
<evidence type="ECO:0000313" key="7">
    <source>
        <dbReference type="Proteomes" id="UP001595685"/>
    </source>
</evidence>
<evidence type="ECO:0000256" key="1">
    <source>
        <dbReference type="ARBA" id="ARBA00005531"/>
    </source>
</evidence>
<dbReference type="PIRSF" id="PIRSF000451">
    <property type="entry name" value="PKS_III"/>
    <property type="match status" value="1"/>
</dbReference>
<dbReference type="RefSeq" id="WP_340295315.1">
    <property type="nucleotide sequence ID" value="NZ_JBBEOI010000227.1"/>
</dbReference>
<evidence type="ECO:0000256" key="2">
    <source>
        <dbReference type="ARBA" id="ARBA00022679"/>
    </source>
</evidence>
<dbReference type="EMBL" id="JBHRWW010000005">
    <property type="protein sequence ID" value="MFC3688645.1"/>
    <property type="molecule type" value="Genomic_DNA"/>
</dbReference>
<dbReference type="PANTHER" id="PTHR11877">
    <property type="entry name" value="HYDROXYMETHYLGLUTARYL-COA SYNTHASE"/>
    <property type="match status" value="1"/>
</dbReference>